<proteinExistence type="predicted"/>
<sequence>MWSSTLHPSPGAAQQLAAGRLGRGVVHFRICGKAGISVQSGLDYRKMVEPTSQLLPGQVVIRLKCWRAWRTCLGFAGELELQRDVFEYYNPPMSLSLLPSRKR</sequence>
<protein>
    <submittedName>
        <fullName evidence="1">Uncharacterized protein</fullName>
    </submittedName>
</protein>
<comment type="caution">
    <text evidence="1">The sequence shown here is derived from an EMBL/GenBank/DDBJ whole genome shotgun (WGS) entry which is preliminary data.</text>
</comment>
<evidence type="ECO:0000313" key="2">
    <source>
        <dbReference type="Proteomes" id="UP000620124"/>
    </source>
</evidence>
<organism evidence="1 2">
    <name type="scientific">Mycena venus</name>
    <dbReference type="NCBI Taxonomy" id="2733690"/>
    <lineage>
        <taxon>Eukaryota</taxon>
        <taxon>Fungi</taxon>
        <taxon>Dikarya</taxon>
        <taxon>Basidiomycota</taxon>
        <taxon>Agaricomycotina</taxon>
        <taxon>Agaricomycetes</taxon>
        <taxon>Agaricomycetidae</taxon>
        <taxon>Agaricales</taxon>
        <taxon>Marasmiineae</taxon>
        <taxon>Mycenaceae</taxon>
        <taxon>Mycena</taxon>
    </lineage>
</organism>
<dbReference type="EMBL" id="JACAZI010000026">
    <property type="protein sequence ID" value="KAF7334682.1"/>
    <property type="molecule type" value="Genomic_DNA"/>
</dbReference>
<accession>A0A8H6X565</accession>
<keyword evidence="2" id="KW-1185">Reference proteome</keyword>
<evidence type="ECO:0000313" key="1">
    <source>
        <dbReference type="EMBL" id="KAF7334682.1"/>
    </source>
</evidence>
<dbReference type="AlphaFoldDB" id="A0A8H6X565"/>
<name>A0A8H6X565_9AGAR</name>
<dbReference type="Proteomes" id="UP000620124">
    <property type="component" value="Unassembled WGS sequence"/>
</dbReference>
<gene>
    <name evidence="1" type="ORF">MVEN_02298900</name>
</gene>
<reference evidence="1" key="1">
    <citation type="submission" date="2020-05" db="EMBL/GenBank/DDBJ databases">
        <title>Mycena genomes resolve the evolution of fungal bioluminescence.</title>
        <authorList>
            <person name="Tsai I.J."/>
        </authorList>
    </citation>
    <scope>NUCLEOTIDE SEQUENCE</scope>
    <source>
        <strain evidence="1">CCC161011</strain>
    </source>
</reference>